<evidence type="ECO:0000256" key="3">
    <source>
        <dbReference type="ARBA" id="ARBA00011945"/>
    </source>
</evidence>
<dbReference type="Ensembl" id="ENSSFAT00005031548.1">
    <property type="protein sequence ID" value="ENSSFAP00005030448.1"/>
    <property type="gene ID" value="ENSSFAG00005015454.1"/>
</dbReference>
<evidence type="ECO:0000256" key="2">
    <source>
        <dbReference type="ARBA" id="ARBA00010971"/>
    </source>
</evidence>
<reference evidence="11" key="1">
    <citation type="submission" date="2019-06" db="EMBL/GenBank/DDBJ databases">
        <authorList>
            <consortium name="Wellcome Sanger Institute Data Sharing"/>
        </authorList>
    </citation>
    <scope>NUCLEOTIDE SEQUENCE [LARGE SCALE GENOMIC DNA]</scope>
</reference>
<keyword evidence="12" id="KW-1185">Reference proteome</keyword>
<sequence length="143" mass="15865">MFSVVCRPLNSLRGPSTVRKVAMAMLDALVKIPDAEIDPEGTFKYILIRVKLKDGDAFKDIVRGTKSAQYHNHIFEKVTPALEALGMECRCLGGGKIEHNSQEKKLRVFGESTAFGKADHSVSADKLRTTFSGYEVTWSDDTK</sequence>
<dbReference type="PANTHER" id="PTHR12258:SF11">
    <property type="entry name" value="14 KDA PHOSPHOHISTIDINE PHOSPHATASE"/>
    <property type="match status" value="1"/>
</dbReference>
<dbReference type="Proteomes" id="UP000472267">
    <property type="component" value="Chromosome 23"/>
</dbReference>
<evidence type="ECO:0000256" key="6">
    <source>
        <dbReference type="ARBA" id="ARBA00030831"/>
    </source>
</evidence>
<reference evidence="11" key="2">
    <citation type="submission" date="2025-08" db="UniProtKB">
        <authorList>
            <consortium name="Ensembl"/>
        </authorList>
    </citation>
    <scope>IDENTIFICATION</scope>
</reference>
<dbReference type="SUPFAM" id="SSF143724">
    <property type="entry name" value="PHP14-like"/>
    <property type="match status" value="1"/>
</dbReference>
<evidence type="ECO:0000256" key="4">
    <source>
        <dbReference type="ARBA" id="ARBA00014497"/>
    </source>
</evidence>
<comment type="catalytic activity">
    <reaction evidence="7">
        <text>N(pros)-phospho-L-histidyl-[protein] + H2O = L-histidyl-[protein] + phosphate</text>
        <dbReference type="Rhea" id="RHEA:47964"/>
        <dbReference type="Rhea" id="RHEA-COMP:9745"/>
        <dbReference type="Rhea" id="RHEA-COMP:9746"/>
        <dbReference type="ChEBI" id="CHEBI:15377"/>
        <dbReference type="ChEBI" id="CHEBI:29979"/>
        <dbReference type="ChEBI" id="CHEBI:43474"/>
        <dbReference type="ChEBI" id="CHEBI:64837"/>
        <dbReference type="EC" id="3.9.1.3"/>
    </reaction>
</comment>
<reference evidence="11" key="3">
    <citation type="submission" date="2025-09" db="UniProtKB">
        <authorList>
            <consortium name="Ensembl"/>
        </authorList>
    </citation>
    <scope>IDENTIFICATION</scope>
</reference>
<evidence type="ECO:0000256" key="5">
    <source>
        <dbReference type="ARBA" id="ARBA00029952"/>
    </source>
</evidence>
<evidence type="ECO:0000256" key="8">
    <source>
        <dbReference type="ARBA" id="ARBA00049335"/>
    </source>
</evidence>
<feature type="active site" description="Proton acceptor" evidence="9">
    <location>
        <position position="71"/>
    </location>
</feature>
<evidence type="ECO:0000256" key="1">
    <source>
        <dbReference type="ARBA" id="ARBA00003087"/>
    </source>
</evidence>
<dbReference type="InterPro" id="IPR038596">
    <property type="entry name" value="Janus_sf"/>
</dbReference>
<dbReference type="GO" id="GO:0005829">
    <property type="term" value="C:cytosol"/>
    <property type="evidence" value="ECO:0007669"/>
    <property type="project" value="TreeGrafter"/>
</dbReference>
<dbReference type="AlphaFoldDB" id="A0A672HMG9"/>
<dbReference type="Pfam" id="PF05005">
    <property type="entry name" value="Ocnus"/>
    <property type="match status" value="1"/>
</dbReference>
<evidence type="ECO:0000313" key="12">
    <source>
        <dbReference type="Proteomes" id="UP000472267"/>
    </source>
</evidence>
<evidence type="ECO:0000256" key="7">
    <source>
        <dbReference type="ARBA" id="ARBA00049028"/>
    </source>
</evidence>
<gene>
    <name evidence="11" type="primary">si:dkey-51e6.1</name>
</gene>
<feature type="binding site" evidence="10">
    <location>
        <position position="44"/>
    </location>
    <ligand>
        <name>substrate</name>
    </ligand>
</feature>
<dbReference type="InterPro" id="IPR007702">
    <property type="entry name" value="Janus"/>
</dbReference>
<dbReference type="FunFam" id="3.50.20.20:FF:000001">
    <property type="entry name" value="14 kDa phosphohistidine phosphatase"/>
    <property type="match status" value="1"/>
</dbReference>
<dbReference type="Gene3D" id="3.50.20.20">
    <property type="entry name" value="Janus/Ocnus"/>
    <property type="match status" value="1"/>
</dbReference>
<dbReference type="PANTHER" id="PTHR12258">
    <property type="entry name" value="JANUS-A/JANUS-B"/>
    <property type="match status" value="1"/>
</dbReference>
<accession>A0A672HMG9</accession>
<evidence type="ECO:0000256" key="9">
    <source>
        <dbReference type="PIRSR" id="PIRSR607702-1"/>
    </source>
</evidence>
<dbReference type="GO" id="GO:0101006">
    <property type="term" value="F:protein histidine phosphatase activity"/>
    <property type="evidence" value="ECO:0007669"/>
    <property type="project" value="UniProtKB-EC"/>
</dbReference>
<evidence type="ECO:0000256" key="10">
    <source>
        <dbReference type="PIRSR" id="PIRSR607702-2"/>
    </source>
</evidence>
<comment type="catalytic activity">
    <reaction evidence="8">
        <text>N(tele)-phospho-L-histidyl-[protein] + H2O = L-histidyl-[protein] + phosphate</text>
        <dbReference type="Rhea" id="RHEA:47960"/>
        <dbReference type="Rhea" id="RHEA-COMP:9745"/>
        <dbReference type="Rhea" id="RHEA-COMP:10719"/>
        <dbReference type="ChEBI" id="CHEBI:15377"/>
        <dbReference type="ChEBI" id="CHEBI:29979"/>
        <dbReference type="ChEBI" id="CHEBI:43474"/>
        <dbReference type="ChEBI" id="CHEBI:83586"/>
        <dbReference type="EC" id="3.9.1.3"/>
    </reaction>
</comment>
<dbReference type="EC" id="3.9.1.3" evidence="3"/>
<name>A0A672HMG9_SALFA</name>
<comment type="function">
    <text evidence="1">Exhibits phosphohistidine phosphatase activity.</text>
</comment>
<organism evidence="11 12">
    <name type="scientific">Salarias fasciatus</name>
    <name type="common">Jewelled blenny</name>
    <name type="synonym">Blennius fasciatus</name>
    <dbReference type="NCBI Taxonomy" id="181472"/>
    <lineage>
        <taxon>Eukaryota</taxon>
        <taxon>Metazoa</taxon>
        <taxon>Chordata</taxon>
        <taxon>Craniata</taxon>
        <taxon>Vertebrata</taxon>
        <taxon>Euteleostomi</taxon>
        <taxon>Actinopterygii</taxon>
        <taxon>Neopterygii</taxon>
        <taxon>Teleostei</taxon>
        <taxon>Neoteleostei</taxon>
        <taxon>Acanthomorphata</taxon>
        <taxon>Ovalentaria</taxon>
        <taxon>Blenniimorphae</taxon>
        <taxon>Blenniiformes</taxon>
        <taxon>Blennioidei</taxon>
        <taxon>Blenniidae</taxon>
        <taxon>Salariinae</taxon>
        <taxon>Salarias</taxon>
    </lineage>
</organism>
<proteinExistence type="inferred from homology"/>
<protein>
    <recommendedName>
        <fullName evidence="4">14 kDa phosphohistidine phosphatase</fullName>
        <ecNumber evidence="3">3.9.1.3</ecNumber>
    </recommendedName>
    <alternativeName>
        <fullName evidence="6">Phosphohistidine phosphatase 1</fullName>
    </alternativeName>
    <alternativeName>
        <fullName evidence="5">Protein histidine phosphatase</fullName>
    </alternativeName>
</protein>
<dbReference type="OrthoDB" id="10249612at2759"/>
<evidence type="ECO:0000313" key="11">
    <source>
        <dbReference type="Ensembl" id="ENSSFAP00005030448.1"/>
    </source>
</evidence>
<dbReference type="InParanoid" id="A0A672HMG9"/>
<comment type="similarity">
    <text evidence="2">Belongs to the janus family.</text>
</comment>
<dbReference type="OMA" id="KFVVRGY"/>